<feature type="domain" description="N-acetyltransferase" evidence="4">
    <location>
        <begin position="1"/>
        <end position="130"/>
    </location>
</feature>
<dbReference type="GO" id="GO:0005524">
    <property type="term" value="F:ATP binding"/>
    <property type="evidence" value="ECO:0007669"/>
    <property type="project" value="UniProtKB-UniRule"/>
</dbReference>
<dbReference type="PANTHER" id="PTHR40599:SF1">
    <property type="entry name" value="[CITRATE [PRO-3S]-LYASE] LIGASE"/>
    <property type="match status" value="1"/>
</dbReference>
<evidence type="ECO:0000256" key="1">
    <source>
        <dbReference type="ARBA" id="ARBA00022741"/>
    </source>
</evidence>
<dbReference type="InterPro" id="IPR005216">
    <property type="entry name" value="Citrate_lyase_ligase"/>
</dbReference>
<dbReference type="NCBIfam" id="TIGR00124">
    <property type="entry name" value="cit_ly_ligase"/>
    <property type="match status" value="1"/>
</dbReference>
<dbReference type="Pfam" id="PF13673">
    <property type="entry name" value="Acetyltransf_10"/>
    <property type="match status" value="1"/>
</dbReference>
<dbReference type="Pfam" id="PF08218">
    <property type="entry name" value="Citrate_ly_lig"/>
    <property type="match status" value="1"/>
</dbReference>
<dbReference type="Gene3D" id="3.40.630.30">
    <property type="match status" value="1"/>
</dbReference>
<comment type="catalytic activity">
    <reaction evidence="3">
        <text>holo-[citrate lyase ACP] + acetate + ATP = acetyl-[citrate lyase ACP] + AMP + diphosphate</text>
        <dbReference type="Rhea" id="RHEA:23788"/>
        <dbReference type="Rhea" id="RHEA-COMP:10158"/>
        <dbReference type="Rhea" id="RHEA-COMP:13710"/>
        <dbReference type="ChEBI" id="CHEBI:30089"/>
        <dbReference type="ChEBI" id="CHEBI:30616"/>
        <dbReference type="ChEBI" id="CHEBI:33019"/>
        <dbReference type="ChEBI" id="CHEBI:82683"/>
        <dbReference type="ChEBI" id="CHEBI:137976"/>
        <dbReference type="ChEBI" id="CHEBI:456215"/>
        <dbReference type="EC" id="6.2.1.22"/>
    </reaction>
</comment>
<dbReference type="EMBL" id="QRHL01000003">
    <property type="protein sequence ID" value="RHF73757.1"/>
    <property type="molecule type" value="Genomic_DNA"/>
</dbReference>
<comment type="function">
    <text evidence="3">Acetylation of prosthetic group (2-(5''-phosphoribosyl)-3'-dephosphocoenzyme-A) of the gamma subunit of citrate lyase.</text>
</comment>
<dbReference type="GO" id="GO:0016829">
    <property type="term" value="F:lyase activity"/>
    <property type="evidence" value="ECO:0007669"/>
    <property type="project" value="UniProtKB-KW"/>
</dbReference>
<accession>A0A414PZ00</accession>
<dbReference type="RefSeq" id="WP_118234055.1">
    <property type="nucleotide sequence ID" value="NZ_QRHL01000003.1"/>
</dbReference>
<keyword evidence="3 5" id="KW-0436">Ligase</keyword>
<reference evidence="5 6" key="1">
    <citation type="submission" date="2018-08" db="EMBL/GenBank/DDBJ databases">
        <title>A genome reference for cultivated species of the human gut microbiota.</title>
        <authorList>
            <person name="Zou Y."/>
            <person name="Xue W."/>
            <person name="Luo G."/>
        </authorList>
    </citation>
    <scope>NUCLEOTIDE SEQUENCE [LARGE SCALE GENOMIC DNA]</scope>
    <source>
        <strain evidence="5 6">AM25-1</strain>
    </source>
</reference>
<dbReference type="EC" id="6.2.1.22" evidence="3"/>
<dbReference type="PIRSF" id="PIRSF005751">
    <property type="entry name" value="Acet_citr_lig"/>
    <property type="match status" value="1"/>
</dbReference>
<organism evidence="5 6">
    <name type="scientific">Fusobacterium mortiferum</name>
    <dbReference type="NCBI Taxonomy" id="850"/>
    <lineage>
        <taxon>Bacteria</taxon>
        <taxon>Fusobacteriati</taxon>
        <taxon>Fusobacteriota</taxon>
        <taxon>Fusobacteriia</taxon>
        <taxon>Fusobacteriales</taxon>
        <taxon>Fusobacteriaceae</taxon>
        <taxon>Fusobacterium</taxon>
    </lineage>
</organism>
<evidence type="ECO:0000256" key="3">
    <source>
        <dbReference type="PIRNR" id="PIRNR005751"/>
    </source>
</evidence>
<protein>
    <recommendedName>
        <fullName evidence="3">[Citrate [pro-3S]-lyase] ligase</fullName>
        <ecNumber evidence="3">6.2.1.22</ecNumber>
    </recommendedName>
</protein>
<evidence type="ECO:0000313" key="5">
    <source>
        <dbReference type="EMBL" id="RHF73757.1"/>
    </source>
</evidence>
<proteinExistence type="predicted"/>
<dbReference type="GO" id="GO:0008771">
    <property type="term" value="F:[citrate (pro-3S)-lyase] ligase activity"/>
    <property type="evidence" value="ECO:0007669"/>
    <property type="project" value="UniProtKB-EC"/>
</dbReference>
<dbReference type="PROSITE" id="PS51186">
    <property type="entry name" value="GNAT"/>
    <property type="match status" value="1"/>
</dbReference>
<keyword evidence="1 3" id="KW-0547">Nucleotide-binding</keyword>
<dbReference type="InterPro" id="IPR014729">
    <property type="entry name" value="Rossmann-like_a/b/a_fold"/>
</dbReference>
<keyword evidence="5" id="KW-0456">Lyase</keyword>
<dbReference type="SUPFAM" id="SSF55729">
    <property type="entry name" value="Acyl-CoA N-acyltransferases (Nat)"/>
    <property type="match status" value="1"/>
</dbReference>
<sequence length="344" mass="39512">MTIDKLNLNNPNEIEEIKNFLADFQLKYDSSVDYTVVARENQKIVATASKDKNIVKCFAIDNNYQGEGLSTQLLTSLINKMFDEGYYHSIVFTKLINKDLFKGMGYKEVAHTDKVILMEMGNKNINKTLEKIIKKYNIDTTKKRAMLVMNCNPFTLGHQYLIEKVASENEEVLVFVVEEDKSAFPFKIRYELVQKGVSHLSNVKVIEGTEYIISSATFPNYFLRKEDDALIEYTKLDASVCGEKFGKILNINKRYVGEEPYCKVTNTYNNTLKEILPKYNIEVVVVPRKEVEGKAISASYVRELLKEENFQEIKKLVPETTYEFLISPQGKEIGEKLKLSNAPH</sequence>
<dbReference type="SMART" id="SM00764">
    <property type="entry name" value="Citrate_ly_lig"/>
    <property type="match status" value="1"/>
</dbReference>
<evidence type="ECO:0000313" key="6">
    <source>
        <dbReference type="Proteomes" id="UP000284676"/>
    </source>
</evidence>
<dbReference type="Gene3D" id="3.40.50.620">
    <property type="entry name" value="HUPs"/>
    <property type="match status" value="1"/>
</dbReference>
<dbReference type="InterPro" id="IPR000182">
    <property type="entry name" value="GNAT_dom"/>
</dbReference>
<dbReference type="InterPro" id="IPR004821">
    <property type="entry name" value="Cyt_trans-like"/>
</dbReference>
<dbReference type="InterPro" id="IPR013166">
    <property type="entry name" value="Citrate_lyase_ligase_C"/>
</dbReference>
<comment type="caution">
    <text evidence="5">The sequence shown here is derived from an EMBL/GenBank/DDBJ whole genome shotgun (WGS) entry which is preliminary data.</text>
</comment>
<gene>
    <name evidence="5" type="primary">citC</name>
    <name evidence="5" type="ORF">DW663_02945</name>
</gene>
<evidence type="ECO:0000256" key="2">
    <source>
        <dbReference type="ARBA" id="ARBA00022840"/>
    </source>
</evidence>
<evidence type="ECO:0000259" key="4">
    <source>
        <dbReference type="PROSITE" id="PS51186"/>
    </source>
</evidence>
<name>A0A414PZ00_FUSMR</name>
<dbReference type="InterPro" id="IPR016181">
    <property type="entry name" value="Acyl_CoA_acyltransferase"/>
</dbReference>
<keyword evidence="2 3" id="KW-0067">ATP-binding</keyword>
<dbReference type="GO" id="GO:0016747">
    <property type="term" value="F:acyltransferase activity, transferring groups other than amino-acyl groups"/>
    <property type="evidence" value="ECO:0007669"/>
    <property type="project" value="InterPro"/>
</dbReference>
<dbReference type="NCBIfam" id="TIGR00125">
    <property type="entry name" value="cyt_tran_rel"/>
    <property type="match status" value="1"/>
</dbReference>
<dbReference type="AlphaFoldDB" id="A0A414PZ00"/>
<dbReference type="Proteomes" id="UP000284676">
    <property type="component" value="Unassembled WGS sequence"/>
</dbReference>
<dbReference type="SUPFAM" id="SSF52374">
    <property type="entry name" value="Nucleotidylyl transferase"/>
    <property type="match status" value="1"/>
</dbReference>
<dbReference type="PANTHER" id="PTHR40599">
    <property type="entry name" value="[CITRATE [PRO-3S]-LYASE] LIGASE"/>
    <property type="match status" value="1"/>
</dbReference>